<dbReference type="GO" id="GO:0140608">
    <property type="term" value="F:cysteine-type endopeptidase activator activity"/>
    <property type="evidence" value="ECO:0007669"/>
    <property type="project" value="EnsemblMetazoa"/>
</dbReference>
<feature type="domain" description="FCP1 homology" evidence="15">
    <location>
        <begin position="106"/>
        <end position="249"/>
    </location>
</feature>
<dbReference type="EMBL" id="CH479197">
    <property type="protein sequence ID" value="EDW27823.1"/>
    <property type="molecule type" value="Genomic_DNA"/>
</dbReference>
<dbReference type="InterPro" id="IPR036412">
    <property type="entry name" value="HAD-like_sf"/>
</dbReference>
<keyword evidence="11 14" id="KW-0496">Mitochondrion</keyword>
<keyword evidence="12 14" id="KW-0472">Membrane</keyword>
<dbReference type="PhylomeDB" id="B4GYG7"/>
<keyword evidence="6" id="KW-0999">Mitochondrion inner membrane</keyword>
<evidence type="ECO:0000259" key="15">
    <source>
        <dbReference type="PROSITE" id="PS50969"/>
    </source>
</evidence>
<evidence type="ECO:0000313" key="16">
    <source>
        <dbReference type="EMBL" id="EDW27823.1"/>
    </source>
</evidence>
<dbReference type="OMA" id="WKSLHYY"/>
<dbReference type="FunFam" id="3.40.50.1000:FF:000019">
    <property type="entry name" value="Mitochondrial import inner membrane translocase subunit TIM50"/>
    <property type="match status" value="1"/>
</dbReference>
<evidence type="ECO:0000256" key="3">
    <source>
        <dbReference type="ARBA" id="ARBA00006344"/>
    </source>
</evidence>
<comment type="subcellular location">
    <subcellularLocation>
        <location evidence="2 14">Mitochondrion inner membrane</location>
        <topology evidence="2 14">Single-pass membrane protein</topology>
    </subcellularLocation>
</comment>
<dbReference type="eggNOG" id="KOG2832">
    <property type="taxonomic scope" value="Eukaryota"/>
</dbReference>
<evidence type="ECO:0000256" key="14">
    <source>
        <dbReference type="RuleBase" id="RU365079"/>
    </source>
</evidence>
<gene>
    <name evidence="16" type="primary">Dper\GL19807</name>
    <name evidence="16" type="ORF">Dper_GL19807</name>
</gene>
<dbReference type="InterPro" id="IPR004274">
    <property type="entry name" value="FCP1_dom"/>
</dbReference>
<keyword evidence="8 14" id="KW-0809">Transit peptide</keyword>
<comment type="similarity">
    <text evidence="3 14">Belongs to the TIM50 family.</text>
</comment>
<organism evidence="17">
    <name type="scientific">Drosophila persimilis</name>
    <name type="common">Fruit fly</name>
    <dbReference type="NCBI Taxonomy" id="7234"/>
    <lineage>
        <taxon>Eukaryota</taxon>
        <taxon>Metazoa</taxon>
        <taxon>Ecdysozoa</taxon>
        <taxon>Arthropoda</taxon>
        <taxon>Hexapoda</taxon>
        <taxon>Insecta</taxon>
        <taxon>Pterygota</taxon>
        <taxon>Neoptera</taxon>
        <taxon>Endopterygota</taxon>
        <taxon>Diptera</taxon>
        <taxon>Brachycera</taxon>
        <taxon>Muscomorpha</taxon>
        <taxon>Ephydroidea</taxon>
        <taxon>Drosophilidae</taxon>
        <taxon>Drosophila</taxon>
        <taxon>Sophophora</taxon>
    </lineage>
</organism>
<name>B4GYG7_DROPE</name>
<comment type="function">
    <text evidence="1 14">Essential component of the TIM23 complex, a complex that mediates the translocation of transit peptide-containing proteins across the mitochondrial inner membrane.</text>
</comment>
<dbReference type="Proteomes" id="UP000008744">
    <property type="component" value="Unassembled WGS sequence"/>
</dbReference>
<keyword evidence="10 14" id="KW-0811">Translocation</keyword>
<dbReference type="InterPro" id="IPR050365">
    <property type="entry name" value="TIM50"/>
</dbReference>
<dbReference type="InterPro" id="IPR023214">
    <property type="entry name" value="HAD_sf"/>
</dbReference>
<dbReference type="Pfam" id="PF03031">
    <property type="entry name" value="NIF"/>
    <property type="match status" value="1"/>
</dbReference>
<dbReference type="HOGENOM" id="CLU_048293_0_1_1"/>
<reference evidence="16 17" key="1">
    <citation type="journal article" date="2007" name="Nature">
        <title>Evolution of genes and genomes on the Drosophila phylogeny.</title>
        <authorList>
            <consortium name="Drosophila 12 Genomes Consortium"/>
            <person name="Clark A.G."/>
            <person name="Eisen M.B."/>
            <person name="Smith D.R."/>
            <person name="Bergman C.M."/>
            <person name="Oliver B."/>
            <person name="Markow T.A."/>
            <person name="Kaufman T.C."/>
            <person name="Kellis M."/>
            <person name="Gelbart W."/>
            <person name="Iyer V.N."/>
            <person name="Pollard D.A."/>
            <person name="Sackton T.B."/>
            <person name="Larracuente A.M."/>
            <person name="Singh N.D."/>
            <person name="Abad J.P."/>
            <person name="Abt D.N."/>
            <person name="Adryan B."/>
            <person name="Aguade M."/>
            <person name="Akashi H."/>
            <person name="Anderson W.W."/>
            <person name="Aquadro C.F."/>
            <person name="Ardell D.H."/>
            <person name="Arguello R."/>
            <person name="Artieri C.G."/>
            <person name="Barbash D.A."/>
            <person name="Barker D."/>
            <person name="Barsanti P."/>
            <person name="Batterham P."/>
            <person name="Batzoglou S."/>
            <person name="Begun D."/>
            <person name="Bhutkar A."/>
            <person name="Blanco E."/>
            <person name="Bosak S.A."/>
            <person name="Bradley R.K."/>
            <person name="Brand A.D."/>
            <person name="Brent M.R."/>
            <person name="Brooks A.N."/>
            <person name="Brown R.H."/>
            <person name="Butlin R.K."/>
            <person name="Caggese C."/>
            <person name="Calvi B.R."/>
            <person name="Bernardo de Carvalho A."/>
            <person name="Caspi A."/>
            <person name="Castrezana S."/>
            <person name="Celniker S.E."/>
            <person name="Chang J.L."/>
            <person name="Chapple C."/>
            <person name="Chatterji S."/>
            <person name="Chinwalla A."/>
            <person name="Civetta A."/>
            <person name="Clifton S.W."/>
            <person name="Comeron J.M."/>
            <person name="Costello J.C."/>
            <person name="Coyne J.A."/>
            <person name="Daub J."/>
            <person name="David R.G."/>
            <person name="Delcher A.L."/>
            <person name="Delehaunty K."/>
            <person name="Do C.B."/>
            <person name="Ebling H."/>
            <person name="Edwards K."/>
            <person name="Eickbush T."/>
            <person name="Evans J.D."/>
            <person name="Filipski A."/>
            <person name="Findeiss S."/>
            <person name="Freyhult E."/>
            <person name="Fulton L."/>
            <person name="Fulton R."/>
            <person name="Garcia A.C."/>
            <person name="Gardiner A."/>
            <person name="Garfield D.A."/>
            <person name="Garvin B.E."/>
            <person name="Gibson G."/>
            <person name="Gilbert D."/>
            <person name="Gnerre S."/>
            <person name="Godfrey J."/>
            <person name="Good R."/>
            <person name="Gotea V."/>
            <person name="Gravely B."/>
            <person name="Greenberg A.J."/>
            <person name="Griffiths-Jones S."/>
            <person name="Gross S."/>
            <person name="Guigo R."/>
            <person name="Gustafson E.A."/>
            <person name="Haerty W."/>
            <person name="Hahn M.W."/>
            <person name="Halligan D.L."/>
            <person name="Halpern A.L."/>
            <person name="Halter G.M."/>
            <person name="Han M.V."/>
            <person name="Heger A."/>
            <person name="Hillier L."/>
            <person name="Hinrichs A.S."/>
            <person name="Holmes I."/>
            <person name="Hoskins R.A."/>
            <person name="Hubisz M.J."/>
            <person name="Hultmark D."/>
            <person name="Huntley M.A."/>
            <person name="Jaffe D.B."/>
            <person name="Jagadeeshan S."/>
            <person name="Jeck W.R."/>
            <person name="Johnson J."/>
            <person name="Jones C.D."/>
            <person name="Jordan W.C."/>
            <person name="Karpen G.H."/>
            <person name="Kataoka E."/>
            <person name="Keightley P.D."/>
            <person name="Kheradpour P."/>
            <person name="Kirkness E.F."/>
            <person name="Koerich L.B."/>
            <person name="Kristiansen K."/>
            <person name="Kudrna D."/>
            <person name="Kulathinal R.J."/>
            <person name="Kumar S."/>
            <person name="Kwok R."/>
            <person name="Lander E."/>
            <person name="Langley C.H."/>
            <person name="Lapoint R."/>
            <person name="Lazzaro B.P."/>
            <person name="Lee S.J."/>
            <person name="Levesque L."/>
            <person name="Li R."/>
            <person name="Lin C.F."/>
            <person name="Lin M.F."/>
            <person name="Lindblad-Toh K."/>
            <person name="Llopart A."/>
            <person name="Long M."/>
            <person name="Low L."/>
            <person name="Lozovsky E."/>
            <person name="Lu J."/>
            <person name="Luo M."/>
            <person name="Machado C.A."/>
            <person name="Makalowski W."/>
            <person name="Marzo M."/>
            <person name="Matsuda M."/>
            <person name="Matzkin L."/>
            <person name="McAllister B."/>
            <person name="McBride C.S."/>
            <person name="McKernan B."/>
            <person name="McKernan K."/>
            <person name="Mendez-Lago M."/>
            <person name="Minx P."/>
            <person name="Mollenhauer M.U."/>
            <person name="Montooth K."/>
            <person name="Mount S.M."/>
            <person name="Mu X."/>
            <person name="Myers E."/>
            <person name="Negre B."/>
            <person name="Newfeld S."/>
            <person name="Nielsen R."/>
            <person name="Noor M.A."/>
            <person name="O'Grady P."/>
            <person name="Pachter L."/>
            <person name="Papaceit M."/>
            <person name="Parisi M.J."/>
            <person name="Parisi M."/>
            <person name="Parts L."/>
            <person name="Pedersen J.S."/>
            <person name="Pesole G."/>
            <person name="Phillippy A.M."/>
            <person name="Ponting C.P."/>
            <person name="Pop M."/>
            <person name="Porcelli D."/>
            <person name="Powell J.R."/>
            <person name="Prohaska S."/>
            <person name="Pruitt K."/>
            <person name="Puig M."/>
            <person name="Quesneville H."/>
            <person name="Ram K.R."/>
            <person name="Rand D."/>
            <person name="Rasmussen M.D."/>
            <person name="Reed L.K."/>
            <person name="Reenan R."/>
            <person name="Reily A."/>
            <person name="Remington K.A."/>
            <person name="Rieger T.T."/>
            <person name="Ritchie M.G."/>
            <person name="Robin C."/>
            <person name="Rogers Y.H."/>
            <person name="Rohde C."/>
            <person name="Rozas J."/>
            <person name="Rubenfield M.J."/>
            <person name="Ruiz A."/>
            <person name="Russo S."/>
            <person name="Salzberg S.L."/>
            <person name="Sanchez-Gracia A."/>
            <person name="Saranga D.J."/>
            <person name="Sato H."/>
            <person name="Schaeffer S.W."/>
            <person name="Schatz M.C."/>
            <person name="Schlenke T."/>
            <person name="Schwartz R."/>
            <person name="Segarra C."/>
            <person name="Singh R.S."/>
            <person name="Sirot L."/>
            <person name="Sirota M."/>
            <person name="Sisneros N.B."/>
            <person name="Smith C.D."/>
            <person name="Smith T.F."/>
            <person name="Spieth J."/>
            <person name="Stage D.E."/>
            <person name="Stark A."/>
            <person name="Stephan W."/>
            <person name="Strausberg R.L."/>
            <person name="Strempel S."/>
            <person name="Sturgill D."/>
            <person name="Sutton G."/>
            <person name="Sutton G.G."/>
            <person name="Tao W."/>
            <person name="Teichmann S."/>
            <person name="Tobari Y.N."/>
            <person name="Tomimura Y."/>
            <person name="Tsolas J.M."/>
            <person name="Valente V.L."/>
            <person name="Venter E."/>
            <person name="Venter J.C."/>
            <person name="Vicario S."/>
            <person name="Vieira F.G."/>
            <person name="Vilella A.J."/>
            <person name="Villasante A."/>
            <person name="Walenz B."/>
            <person name="Wang J."/>
            <person name="Wasserman M."/>
            <person name="Watts T."/>
            <person name="Wilson D."/>
            <person name="Wilson R.K."/>
            <person name="Wing R.A."/>
            <person name="Wolfner M.F."/>
            <person name="Wong A."/>
            <person name="Wong G.K."/>
            <person name="Wu C.I."/>
            <person name="Wu G."/>
            <person name="Yamamoto D."/>
            <person name="Yang H.P."/>
            <person name="Yang S.P."/>
            <person name="Yorke J.A."/>
            <person name="Yoshida K."/>
            <person name="Zdobnov E."/>
            <person name="Zhang P."/>
            <person name="Zhang Y."/>
            <person name="Zimin A.V."/>
            <person name="Baldwin J."/>
            <person name="Abdouelleil A."/>
            <person name="Abdulkadir J."/>
            <person name="Abebe A."/>
            <person name="Abera B."/>
            <person name="Abreu J."/>
            <person name="Acer S.C."/>
            <person name="Aftuck L."/>
            <person name="Alexander A."/>
            <person name="An P."/>
            <person name="Anderson E."/>
            <person name="Anderson S."/>
            <person name="Arachi H."/>
            <person name="Azer M."/>
            <person name="Bachantsang P."/>
            <person name="Barry A."/>
            <person name="Bayul T."/>
            <person name="Berlin A."/>
            <person name="Bessette D."/>
            <person name="Bloom T."/>
            <person name="Blye J."/>
            <person name="Boguslavskiy L."/>
            <person name="Bonnet C."/>
            <person name="Boukhgalter B."/>
            <person name="Bourzgui I."/>
            <person name="Brown A."/>
            <person name="Cahill P."/>
            <person name="Channer S."/>
            <person name="Cheshatsang Y."/>
            <person name="Chuda L."/>
            <person name="Citroen M."/>
            <person name="Collymore A."/>
            <person name="Cooke P."/>
            <person name="Costello M."/>
            <person name="D'Aco K."/>
            <person name="Daza R."/>
            <person name="De Haan G."/>
            <person name="DeGray S."/>
            <person name="DeMaso C."/>
            <person name="Dhargay N."/>
            <person name="Dooley K."/>
            <person name="Dooley E."/>
            <person name="Doricent M."/>
            <person name="Dorje P."/>
            <person name="Dorjee K."/>
            <person name="Dupes A."/>
            <person name="Elong R."/>
            <person name="Falk J."/>
            <person name="Farina A."/>
            <person name="Faro S."/>
            <person name="Ferguson D."/>
            <person name="Fisher S."/>
            <person name="Foley C.D."/>
            <person name="Franke A."/>
            <person name="Friedrich D."/>
            <person name="Gadbois L."/>
            <person name="Gearin G."/>
            <person name="Gearin C.R."/>
            <person name="Giannoukos G."/>
            <person name="Goode T."/>
            <person name="Graham J."/>
            <person name="Grandbois E."/>
            <person name="Grewal S."/>
            <person name="Gyaltsen K."/>
            <person name="Hafez N."/>
            <person name="Hagos B."/>
            <person name="Hall J."/>
            <person name="Henson C."/>
            <person name="Hollinger A."/>
            <person name="Honan T."/>
            <person name="Huard M.D."/>
            <person name="Hughes L."/>
            <person name="Hurhula B."/>
            <person name="Husby M.E."/>
            <person name="Kamat A."/>
            <person name="Kanga B."/>
            <person name="Kashin S."/>
            <person name="Khazanovich D."/>
            <person name="Kisner P."/>
            <person name="Lance K."/>
            <person name="Lara M."/>
            <person name="Lee W."/>
            <person name="Lennon N."/>
            <person name="Letendre F."/>
            <person name="LeVine R."/>
            <person name="Lipovsky A."/>
            <person name="Liu X."/>
            <person name="Liu J."/>
            <person name="Liu S."/>
            <person name="Lokyitsang T."/>
            <person name="Lokyitsang Y."/>
            <person name="Lubonja R."/>
            <person name="Lui A."/>
            <person name="MacDonald P."/>
            <person name="Magnisalis V."/>
            <person name="Maru K."/>
            <person name="Matthews C."/>
            <person name="McCusker W."/>
            <person name="McDonough S."/>
            <person name="Mehta T."/>
            <person name="Meldrim J."/>
            <person name="Meneus L."/>
            <person name="Mihai O."/>
            <person name="Mihalev A."/>
            <person name="Mihova T."/>
            <person name="Mittelman R."/>
            <person name="Mlenga V."/>
            <person name="Montmayeur A."/>
            <person name="Mulrain L."/>
            <person name="Navidi A."/>
            <person name="Naylor J."/>
            <person name="Negash T."/>
            <person name="Nguyen T."/>
            <person name="Nguyen N."/>
            <person name="Nicol R."/>
            <person name="Norbu C."/>
            <person name="Norbu N."/>
            <person name="Novod N."/>
            <person name="O'Neill B."/>
            <person name="Osman S."/>
            <person name="Markiewicz E."/>
            <person name="Oyono O.L."/>
            <person name="Patti C."/>
            <person name="Phunkhang P."/>
            <person name="Pierre F."/>
            <person name="Priest M."/>
            <person name="Raghuraman S."/>
            <person name="Rege F."/>
            <person name="Reyes R."/>
            <person name="Rise C."/>
            <person name="Rogov P."/>
            <person name="Ross K."/>
            <person name="Ryan E."/>
            <person name="Settipalli S."/>
            <person name="Shea T."/>
            <person name="Sherpa N."/>
            <person name="Shi L."/>
            <person name="Shih D."/>
            <person name="Sparrow T."/>
            <person name="Spaulding J."/>
            <person name="Stalker J."/>
            <person name="Stange-Thomann N."/>
            <person name="Stavropoulos S."/>
            <person name="Stone C."/>
            <person name="Strader C."/>
            <person name="Tesfaye S."/>
            <person name="Thomson T."/>
            <person name="Thoulutsang Y."/>
            <person name="Thoulutsang D."/>
            <person name="Topham K."/>
            <person name="Topping I."/>
            <person name="Tsamla T."/>
            <person name="Vassiliev H."/>
            <person name="Vo A."/>
            <person name="Wangchuk T."/>
            <person name="Wangdi T."/>
            <person name="Weiand M."/>
            <person name="Wilkinson J."/>
            <person name="Wilson A."/>
            <person name="Yadav S."/>
            <person name="Young G."/>
            <person name="Yu Q."/>
            <person name="Zembek L."/>
            <person name="Zhong D."/>
            <person name="Zimmer A."/>
            <person name="Zwirko Z."/>
            <person name="Jaffe D.B."/>
            <person name="Alvarez P."/>
            <person name="Brockman W."/>
            <person name="Butler J."/>
            <person name="Chin C."/>
            <person name="Gnerre S."/>
            <person name="Grabherr M."/>
            <person name="Kleber M."/>
            <person name="Mauceli E."/>
            <person name="MacCallum I."/>
        </authorList>
    </citation>
    <scope>NUCLEOTIDE SEQUENCE [LARGE SCALE GENOMIC DNA]</scope>
    <source>
        <strain evidence="17">MSH-3 / Tucson 14011-0111.49</strain>
    </source>
</reference>
<evidence type="ECO:0000313" key="17">
    <source>
        <dbReference type="Proteomes" id="UP000008744"/>
    </source>
</evidence>
<dbReference type="SUPFAM" id="SSF56784">
    <property type="entry name" value="HAD-like"/>
    <property type="match status" value="1"/>
</dbReference>
<evidence type="ECO:0000256" key="12">
    <source>
        <dbReference type="ARBA" id="ARBA00023136"/>
    </source>
</evidence>
<dbReference type="GO" id="GO:0005744">
    <property type="term" value="C:TIM23 mitochondrial import inner membrane translocase complex"/>
    <property type="evidence" value="ECO:0007669"/>
    <property type="project" value="UniProtKB-UniRule"/>
</dbReference>
<dbReference type="SMART" id="SM00577">
    <property type="entry name" value="CPDc"/>
    <property type="match status" value="1"/>
</dbReference>
<keyword evidence="4 14" id="KW-0813">Transport</keyword>
<proteinExistence type="inferred from homology"/>
<keyword evidence="7 14" id="KW-0653">Protein transport</keyword>
<accession>B4GYG7</accession>
<evidence type="ECO:0000256" key="5">
    <source>
        <dbReference type="ARBA" id="ARBA00022692"/>
    </source>
</evidence>
<evidence type="ECO:0000256" key="10">
    <source>
        <dbReference type="ARBA" id="ARBA00023010"/>
    </source>
</evidence>
<evidence type="ECO:0000256" key="9">
    <source>
        <dbReference type="ARBA" id="ARBA00022989"/>
    </source>
</evidence>
<keyword evidence="5 14" id="KW-0812">Transmembrane</keyword>
<dbReference type="SMR" id="B4GYG7"/>
<protein>
    <recommendedName>
        <fullName evidence="14">Mitochondrial import inner membrane translocase subunit TIM50</fullName>
    </recommendedName>
</protein>
<evidence type="ECO:0000256" key="8">
    <source>
        <dbReference type="ARBA" id="ARBA00022946"/>
    </source>
</evidence>
<dbReference type="CDD" id="cd07521">
    <property type="entry name" value="HAD_FCP1-like"/>
    <property type="match status" value="1"/>
</dbReference>
<dbReference type="AlphaFoldDB" id="B4GYG7"/>
<dbReference type="GO" id="GO:0015031">
    <property type="term" value="P:protein transport"/>
    <property type="evidence" value="ECO:0007669"/>
    <property type="project" value="UniProtKB-KW"/>
</dbReference>
<feature type="transmembrane region" description="Helical" evidence="14">
    <location>
        <begin position="29"/>
        <end position="47"/>
    </location>
</feature>
<keyword evidence="17" id="KW-1185">Reference proteome</keyword>
<comment type="subunit">
    <text evidence="13">Component of the TIM23 complex at least composed of Tim23, Tim17 (Tim17a1, Tim17a2 or Tim17b1) and a Tim50.</text>
</comment>
<dbReference type="GO" id="GO:0005794">
    <property type="term" value="C:Golgi apparatus"/>
    <property type="evidence" value="ECO:0007669"/>
    <property type="project" value="EnsemblMetazoa"/>
</dbReference>
<dbReference type="OrthoDB" id="287041at2759"/>
<evidence type="ECO:0000256" key="1">
    <source>
        <dbReference type="ARBA" id="ARBA00002959"/>
    </source>
</evidence>
<evidence type="ECO:0000256" key="7">
    <source>
        <dbReference type="ARBA" id="ARBA00022927"/>
    </source>
</evidence>
<dbReference type="PROSITE" id="PS50969">
    <property type="entry name" value="FCP1"/>
    <property type="match status" value="1"/>
</dbReference>
<evidence type="ECO:0000256" key="6">
    <source>
        <dbReference type="ARBA" id="ARBA00022792"/>
    </source>
</evidence>
<dbReference type="GO" id="GO:0005783">
    <property type="term" value="C:endoplasmic reticulum"/>
    <property type="evidence" value="ECO:0007669"/>
    <property type="project" value="EnsemblMetazoa"/>
</dbReference>
<evidence type="ECO:0000256" key="2">
    <source>
        <dbReference type="ARBA" id="ARBA00004434"/>
    </source>
</evidence>
<dbReference type="STRING" id="7234.B4GYG7"/>
<evidence type="ECO:0000256" key="13">
    <source>
        <dbReference type="ARBA" id="ARBA00061911"/>
    </source>
</evidence>
<sequence length="310" mass="36892">MNKTEEQERKKREEEETKENERAWKRMKLGFAVFGGGGIVGGLWALYEFGKPDVDPNGLTIEDEFTHKPMIQQYFQRMWKSLHYYQKMIQEPSRDKLLPDPLQHPYVQPKYTLVLEMKDVLVHPDWTYQTGWRFKKRPGVDHFLSELAKEFEIVVFTAEQGMTVFPILDALDPHGYIMYRLVRDATHFVDGHHVKNLNNLNRDLRKVIVVDWDDNATKMHPDNTFGIARWNGNDDDTQLLDLVAFLKIIAQNDVEDVRETLHYYRQFEDPINQFRENQRKLAEQMQEEERIERAKAKPMVKQWTRNLLGR</sequence>
<keyword evidence="9 14" id="KW-1133">Transmembrane helix</keyword>
<dbReference type="Gene3D" id="3.40.50.1000">
    <property type="entry name" value="HAD superfamily/HAD-like"/>
    <property type="match status" value="1"/>
</dbReference>
<dbReference type="GO" id="GO:0070972">
    <property type="term" value="P:protein localization to endoplasmic reticulum"/>
    <property type="evidence" value="ECO:0007669"/>
    <property type="project" value="EnsemblMetazoa"/>
</dbReference>
<dbReference type="GO" id="GO:0007005">
    <property type="term" value="P:mitochondrion organization"/>
    <property type="evidence" value="ECO:0007669"/>
    <property type="project" value="EnsemblMetazoa"/>
</dbReference>
<dbReference type="PANTHER" id="PTHR12210">
    <property type="entry name" value="DULLARD PROTEIN PHOSPHATASE"/>
    <property type="match status" value="1"/>
</dbReference>
<evidence type="ECO:0000256" key="4">
    <source>
        <dbReference type="ARBA" id="ARBA00022448"/>
    </source>
</evidence>
<evidence type="ECO:0000256" key="11">
    <source>
        <dbReference type="ARBA" id="ARBA00023128"/>
    </source>
</evidence>
<dbReference type="GO" id="GO:0034067">
    <property type="term" value="P:protein localization to Golgi apparatus"/>
    <property type="evidence" value="ECO:0007669"/>
    <property type="project" value="EnsemblMetazoa"/>
</dbReference>